<keyword evidence="2" id="KW-0489">Methyltransferase</keyword>
<evidence type="ECO:0000313" key="2">
    <source>
        <dbReference type="EMBL" id="AXF96298.1"/>
    </source>
</evidence>
<sequence>MLQSYQLHWCLIEAERDIIDDAFEIFIGHALKGGQGQFFTPRNVVKMMVEILDPNDEDLIIDPSFGSGGFLI</sequence>
<evidence type="ECO:0000259" key="1">
    <source>
        <dbReference type="Pfam" id="PF02384"/>
    </source>
</evidence>
<dbReference type="InterPro" id="IPR029063">
    <property type="entry name" value="SAM-dependent_MTases_sf"/>
</dbReference>
<accession>A0A345DQ10</accession>
<dbReference type="GO" id="GO:0003677">
    <property type="term" value="F:DNA binding"/>
    <property type="evidence" value="ECO:0007669"/>
    <property type="project" value="InterPro"/>
</dbReference>
<dbReference type="KEGG" id="sphh:SDAV_001331"/>
<name>A0A345DQ10_9MOLU</name>
<dbReference type="EMBL" id="CP031088">
    <property type="protein sequence ID" value="AXF96298.1"/>
    <property type="molecule type" value="Genomic_DNA"/>
</dbReference>
<dbReference type="PANTHER" id="PTHR42998:SF1">
    <property type="entry name" value="TYPE I RESTRICTION ENZYME HINDI METHYLASE SUBUNIT"/>
    <property type="match status" value="1"/>
</dbReference>
<reference evidence="3" key="1">
    <citation type="submission" date="2018-07" db="EMBL/GenBank/DDBJ databases">
        <title>Complete Genome Sequence of Spiroplasma phoeniceum.</title>
        <authorList>
            <person name="Davis R.E."/>
            <person name="Shao J.Y."/>
            <person name="Zhao Y."/>
            <person name="Silver A."/>
            <person name="Stump z."/>
            <person name="Gasparich G."/>
        </authorList>
    </citation>
    <scope>NUCLEOTIDE SEQUENCE [LARGE SCALE GENOMIC DNA]</scope>
    <source>
        <strain evidence="3">P40</strain>
    </source>
</reference>
<protein>
    <submittedName>
        <fullName evidence="2">Type I restriction-modification system, methyltransferase subunit</fullName>
    </submittedName>
</protein>
<evidence type="ECO:0000313" key="3">
    <source>
        <dbReference type="Proteomes" id="UP000253689"/>
    </source>
</evidence>
<dbReference type="InterPro" id="IPR052916">
    <property type="entry name" value="Type-I_RE_MTase_Subunit"/>
</dbReference>
<organism evidence="2 3">
    <name type="scientific">Spiroplasma phoeniceum P40</name>
    <dbReference type="NCBI Taxonomy" id="1276259"/>
    <lineage>
        <taxon>Bacteria</taxon>
        <taxon>Bacillati</taxon>
        <taxon>Mycoplasmatota</taxon>
        <taxon>Mollicutes</taxon>
        <taxon>Entomoplasmatales</taxon>
        <taxon>Spiroplasmataceae</taxon>
        <taxon>Spiroplasma</taxon>
    </lineage>
</organism>
<keyword evidence="2" id="KW-0808">Transferase</keyword>
<dbReference type="AlphaFoldDB" id="A0A345DQ10"/>
<feature type="domain" description="DNA methylase adenine-specific" evidence="1">
    <location>
        <begin position="15"/>
        <end position="72"/>
    </location>
</feature>
<dbReference type="GO" id="GO:0032259">
    <property type="term" value="P:methylation"/>
    <property type="evidence" value="ECO:0007669"/>
    <property type="project" value="UniProtKB-KW"/>
</dbReference>
<dbReference type="Gene3D" id="3.40.50.150">
    <property type="entry name" value="Vaccinia Virus protein VP39"/>
    <property type="match status" value="1"/>
</dbReference>
<dbReference type="PANTHER" id="PTHR42998">
    <property type="entry name" value="TYPE I RESTRICTION ENZYME HINDVIIP M PROTEIN-RELATED"/>
    <property type="match status" value="1"/>
</dbReference>
<dbReference type="SUPFAM" id="SSF53335">
    <property type="entry name" value="S-adenosyl-L-methionine-dependent methyltransferases"/>
    <property type="match status" value="1"/>
</dbReference>
<dbReference type="Proteomes" id="UP000253689">
    <property type="component" value="Chromosome"/>
</dbReference>
<proteinExistence type="predicted"/>
<dbReference type="InterPro" id="IPR003356">
    <property type="entry name" value="DNA_methylase_A-5"/>
</dbReference>
<dbReference type="PRINTS" id="PR00507">
    <property type="entry name" value="N12N6MTFRASE"/>
</dbReference>
<keyword evidence="3" id="KW-1185">Reference proteome</keyword>
<dbReference type="GO" id="GO:0008170">
    <property type="term" value="F:N-methyltransferase activity"/>
    <property type="evidence" value="ECO:0007669"/>
    <property type="project" value="InterPro"/>
</dbReference>
<gene>
    <name evidence="2" type="ORF">SDAV_001331</name>
</gene>
<dbReference type="Pfam" id="PF02384">
    <property type="entry name" value="N6_Mtase"/>
    <property type="match status" value="1"/>
</dbReference>